<gene>
    <name evidence="9" type="ORF">FFLO_02409</name>
</gene>
<evidence type="ECO:0000256" key="4">
    <source>
        <dbReference type="ARBA" id="ARBA00022679"/>
    </source>
</evidence>
<dbReference type="InterPro" id="IPR029063">
    <property type="entry name" value="SAM-dependent_MTases_sf"/>
</dbReference>
<dbReference type="GO" id="GO:0035243">
    <property type="term" value="F:protein-arginine omega-N symmetric methyltransferase activity"/>
    <property type="evidence" value="ECO:0007669"/>
    <property type="project" value="UniProtKB-EC"/>
</dbReference>
<keyword evidence="5 7" id="KW-0496">Mitochondrion</keyword>
<evidence type="ECO:0000313" key="9">
    <source>
        <dbReference type="EMBL" id="KAG7562127.1"/>
    </source>
</evidence>
<dbReference type="EC" id="2.1.1.320" evidence="7"/>
<comment type="function">
    <text evidence="7">Arginine methyltransferase involved in the assembly or stability of mitochondrial NADH:ubiquinone oxidoreductase complex (complex I).</text>
</comment>
<protein>
    <recommendedName>
        <fullName evidence="7">Protein arginine methyltransferase NDUFAF7</fullName>
        <ecNumber evidence="7">2.1.1.320</ecNumber>
    </recommendedName>
</protein>
<accession>A0A8K0NU16</accession>
<dbReference type="PANTHER" id="PTHR12049">
    <property type="entry name" value="PROTEIN ARGININE METHYLTRANSFERASE NDUFAF7, MITOCHONDRIAL"/>
    <property type="match status" value="1"/>
</dbReference>
<dbReference type="OrthoDB" id="17415at2759"/>
<evidence type="ECO:0000256" key="7">
    <source>
        <dbReference type="RuleBase" id="RU364114"/>
    </source>
</evidence>
<dbReference type="GO" id="GO:0005739">
    <property type="term" value="C:mitochondrion"/>
    <property type="evidence" value="ECO:0007669"/>
    <property type="project" value="UniProtKB-SubCell"/>
</dbReference>
<evidence type="ECO:0000256" key="1">
    <source>
        <dbReference type="ARBA" id="ARBA00004173"/>
    </source>
</evidence>
<feature type="compositionally biased region" description="Low complexity" evidence="8">
    <location>
        <begin position="121"/>
        <end position="137"/>
    </location>
</feature>
<dbReference type="PANTHER" id="PTHR12049:SF5">
    <property type="entry name" value="PROTEIN ARGININE METHYLTRANSFERASE NDUFAF7 HOMOLOG, MITOCHONDRIAL"/>
    <property type="match status" value="1"/>
</dbReference>
<dbReference type="InterPro" id="IPR003788">
    <property type="entry name" value="NDUFAF7"/>
</dbReference>
<feature type="region of interest" description="Disordered" evidence="8">
    <location>
        <begin position="121"/>
        <end position="146"/>
    </location>
</feature>
<evidence type="ECO:0000256" key="6">
    <source>
        <dbReference type="ARBA" id="ARBA00048612"/>
    </source>
</evidence>
<organism evidence="9 10">
    <name type="scientific">Filobasidium floriforme</name>
    <dbReference type="NCBI Taxonomy" id="5210"/>
    <lineage>
        <taxon>Eukaryota</taxon>
        <taxon>Fungi</taxon>
        <taxon>Dikarya</taxon>
        <taxon>Basidiomycota</taxon>
        <taxon>Agaricomycotina</taxon>
        <taxon>Tremellomycetes</taxon>
        <taxon>Filobasidiales</taxon>
        <taxon>Filobasidiaceae</taxon>
        <taxon>Filobasidium</taxon>
    </lineage>
</organism>
<comment type="subcellular location">
    <subcellularLocation>
        <location evidence="1 7">Mitochondrion</location>
    </subcellularLocation>
</comment>
<keyword evidence="4 7" id="KW-0808">Transferase</keyword>
<evidence type="ECO:0000256" key="2">
    <source>
        <dbReference type="ARBA" id="ARBA00005891"/>
    </source>
</evidence>
<comment type="caution">
    <text evidence="9">The sequence shown here is derived from an EMBL/GenBank/DDBJ whole genome shotgun (WGS) entry which is preliminary data.</text>
</comment>
<dbReference type="GO" id="GO:0032259">
    <property type="term" value="P:methylation"/>
    <property type="evidence" value="ECO:0007669"/>
    <property type="project" value="UniProtKB-KW"/>
</dbReference>
<dbReference type="Gene3D" id="3.40.50.12710">
    <property type="match status" value="1"/>
</dbReference>
<evidence type="ECO:0000256" key="5">
    <source>
        <dbReference type="ARBA" id="ARBA00023128"/>
    </source>
</evidence>
<comment type="similarity">
    <text evidence="2 7">Belongs to the NDUFAF7 family.</text>
</comment>
<dbReference type="EMBL" id="JABELV010000038">
    <property type="protein sequence ID" value="KAG7562127.1"/>
    <property type="molecule type" value="Genomic_DNA"/>
</dbReference>
<proteinExistence type="inferred from homology"/>
<dbReference type="InterPro" id="IPR038375">
    <property type="entry name" value="NDUFAF7_sf"/>
</dbReference>
<evidence type="ECO:0000256" key="3">
    <source>
        <dbReference type="ARBA" id="ARBA00022603"/>
    </source>
</evidence>
<keyword evidence="10" id="KW-1185">Reference proteome</keyword>
<dbReference type="SUPFAM" id="SSF53335">
    <property type="entry name" value="S-adenosyl-L-methionine-dependent methyltransferases"/>
    <property type="match status" value="1"/>
</dbReference>
<name>A0A8K0NU16_9TREE</name>
<reference evidence="9" key="1">
    <citation type="submission" date="2020-04" db="EMBL/GenBank/DDBJ databases">
        <title>Analysis of mating type loci in Filobasidium floriforme.</title>
        <authorList>
            <person name="Nowrousian M."/>
        </authorList>
    </citation>
    <scope>NUCLEOTIDE SEQUENCE</scope>
    <source>
        <strain evidence="9">CBS 6242</strain>
    </source>
</reference>
<keyword evidence="3 7" id="KW-0489">Methyltransferase</keyword>
<dbReference type="Proteomes" id="UP000812966">
    <property type="component" value="Unassembled WGS sequence"/>
</dbReference>
<evidence type="ECO:0000313" key="10">
    <source>
        <dbReference type="Proteomes" id="UP000812966"/>
    </source>
</evidence>
<comment type="catalytic activity">
    <reaction evidence="6 7">
        <text>L-arginyl-[protein] + 2 S-adenosyl-L-methionine = N(omega),N(omega)'-dimethyl-L-arginyl-[protein] + 2 S-adenosyl-L-homocysteine + 2 H(+)</text>
        <dbReference type="Rhea" id="RHEA:48108"/>
        <dbReference type="Rhea" id="RHEA-COMP:10532"/>
        <dbReference type="Rhea" id="RHEA-COMP:11992"/>
        <dbReference type="ChEBI" id="CHEBI:15378"/>
        <dbReference type="ChEBI" id="CHEBI:29965"/>
        <dbReference type="ChEBI" id="CHEBI:57856"/>
        <dbReference type="ChEBI" id="CHEBI:59789"/>
        <dbReference type="ChEBI" id="CHEBI:88221"/>
        <dbReference type="EC" id="2.1.1.320"/>
    </reaction>
</comment>
<evidence type="ECO:0000256" key="8">
    <source>
        <dbReference type="SAM" id="MobiDB-lite"/>
    </source>
</evidence>
<dbReference type="Pfam" id="PF02636">
    <property type="entry name" value="Methyltransf_28"/>
    <property type="match status" value="1"/>
</dbReference>
<sequence length="577" mass="65054">MKLQRGILANPQCLSVLRPAICLANVAVSRAFSTSSQLAQQSGSKPKKTEHRYNYNTSLAWEEEPDPNHVRYRRVTAKDLAHRREPPTKVKMLARDFIDDSLYNPHYGYFAKQATIFSSNPPEAANAASRSSSASSSGGVPDTPGFQIPSYPNLTAFQEDVAEKYDQTYGELVPEPSGSGEVRGGKGGLGRQVWHTPTELFRPHYSRIIAKSLLTHYKLHHWPYNDLILYEIGAGNGSLMIDVMTYLREFHPDVYECTKYTIIEISEALATRQRERIIEYGLEGKVTVENKDFFDWQGGSKDPCYFVALEVFDNFAHDMIRYDMTTMTPLQAVVCIDGSGDFSLLYEQVTDPLIRRYLGYRRHVNYPYSPTSLTSLWKKSANPLPLNPLLAASPLLRKIYNAMPFAPNLSPPEFLPTKQMVFLERLRDRLPGHRLLVSDFDTLPDAVEGKNGPVVQTRYGGDMVPCETFLVKQGYFDIFFPTDFEMLKEIYSVIMTTPANRRLSPGYFSPHSAATGSSAHSQSDLMGTHGFKHRHVAVYSHAEFLQGFGDEASISGTTTKDKTNVMLSMYKNAKFMF</sequence>
<dbReference type="AlphaFoldDB" id="A0A8K0NU16"/>